<dbReference type="InterPro" id="IPR016186">
    <property type="entry name" value="C-type_lectin-like/link_sf"/>
</dbReference>
<proteinExistence type="predicted"/>
<evidence type="ECO:0000256" key="1">
    <source>
        <dbReference type="SAM" id="SignalP"/>
    </source>
</evidence>
<keyword evidence="4" id="KW-1185">Reference proteome</keyword>
<dbReference type="AlphaFoldDB" id="A0A1D2M988"/>
<evidence type="ECO:0000313" key="4">
    <source>
        <dbReference type="Proteomes" id="UP000094527"/>
    </source>
</evidence>
<feature type="domain" description="C-type lectin" evidence="2">
    <location>
        <begin position="37"/>
        <end position="159"/>
    </location>
</feature>
<comment type="caution">
    <text evidence="3">The sequence shown here is derived from an EMBL/GenBank/DDBJ whole genome shotgun (WGS) entry which is preliminary data.</text>
</comment>
<name>A0A1D2M988_ORCCI</name>
<dbReference type="Pfam" id="PF00059">
    <property type="entry name" value="Lectin_C"/>
    <property type="match status" value="1"/>
</dbReference>
<evidence type="ECO:0000313" key="3">
    <source>
        <dbReference type="EMBL" id="ODM89530.1"/>
    </source>
</evidence>
<dbReference type="InterPro" id="IPR001304">
    <property type="entry name" value="C-type_lectin-like"/>
</dbReference>
<protein>
    <submittedName>
        <fullName evidence="3">Snaclec crotocetin</fullName>
    </submittedName>
</protein>
<dbReference type="PROSITE" id="PS50041">
    <property type="entry name" value="C_TYPE_LECTIN_2"/>
    <property type="match status" value="1"/>
</dbReference>
<dbReference type="OrthoDB" id="6337382at2759"/>
<dbReference type="Proteomes" id="UP000094527">
    <property type="component" value="Unassembled WGS sequence"/>
</dbReference>
<gene>
    <name evidence="3" type="ORF">Ocin01_17152</name>
</gene>
<sequence length="297" mass="34208">MRNTTNVVLIIGVGCMILGVVNGKRHNVTGMANLGSVDGKTYFADKSSKSWQESRTYCENRGMQMASIKSQKQVDHLKAAYHPRMFDGWYWVNAKGLKKSPSFKWEKTGEGVTVYNNVHWVSWNNTEMDENCLIYSSSNHRAAYYFPRGCQHGHQALCEISQTIQPANNPLPDILETSEADLIELGEFGGKAFYTDHILRNWVEASLFCQQKGLQLAIIATKPLRKVIKEATSKIRLDTYYWVATGDSYFRNEGEDLRCPSFQPFRERSFTEQCYRKHFTICESIVNPFFWPRQRQP</sequence>
<dbReference type="PANTHER" id="PTHR22802">
    <property type="entry name" value="C-TYPE LECTIN SUPERFAMILY MEMBER"/>
    <property type="match status" value="1"/>
</dbReference>
<organism evidence="3 4">
    <name type="scientific">Orchesella cincta</name>
    <name type="common">Springtail</name>
    <name type="synonym">Podura cincta</name>
    <dbReference type="NCBI Taxonomy" id="48709"/>
    <lineage>
        <taxon>Eukaryota</taxon>
        <taxon>Metazoa</taxon>
        <taxon>Ecdysozoa</taxon>
        <taxon>Arthropoda</taxon>
        <taxon>Hexapoda</taxon>
        <taxon>Collembola</taxon>
        <taxon>Entomobryomorpha</taxon>
        <taxon>Entomobryoidea</taxon>
        <taxon>Orchesellidae</taxon>
        <taxon>Orchesellinae</taxon>
        <taxon>Orchesella</taxon>
    </lineage>
</organism>
<accession>A0A1D2M988</accession>
<dbReference type="PROSITE" id="PS51257">
    <property type="entry name" value="PROKAR_LIPOPROTEIN"/>
    <property type="match status" value="1"/>
</dbReference>
<dbReference type="SUPFAM" id="SSF56436">
    <property type="entry name" value="C-type lectin-like"/>
    <property type="match status" value="2"/>
</dbReference>
<keyword evidence="1" id="KW-0732">Signal</keyword>
<evidence type="ECO:0000259" key="2">
    <source>
        <dbReference type="PROSITE" id="PS50041"/>
    </source>
</evidence>
<dbReference type="EMBL" id="LJIJ01002563">
    <property type="protein sequence ID" value="ODM89530.1"/>
    <property type="molecule type" value="Genomic_DNA"/>
</dbReference>
<dbReference type="PANTHER" id="PTHR22802:SF396">
    <property type="entry name" value="C-TYPE LECTIN DOMAIN-CONTAINING PROTEIN"/>
    <property type="match status" value="1"/>
</dbReference>
<feature type="chain" id="PRO_5008903657" evidence="1">
    <location>
        <begin position="24"/>
        <end position="297"/>
    </location>
</feature>
<dbReference type="InterPro" id="IPR051004">
    <property type="entry name" value="DC-SIGN_domain-containing"/>
</dbReference>
<dbReference type="Gene3D" id="3.10.100.10">
    <property type="entry name" value="Mannose-Binding Protein A, subunit A"/>
    <property type="match status" value="2"/>
</dbReference>
<reference evidence="3 4" key="1">
    <citation type="journal article" date="2016" name="Genome Biol. Evol.">
        <title>Gene Family Evolution Reflects Adaptation to Soil Environmental Stressors in the Genome of the Collembolan Orchesella cincta.</title>
        <authorList>
            <person name="Faddeeva-Vakhrusheva A."/>
            <person name="Derks M.F."/>
            <person name="Anvar S.Y."/>
            <person name="Agamennone V."/>
            <person name="Suring W."/>
            <person name="Smit S."/>
            <person name="van Straalen N.M."/>
            <person name="Roelofs D."/>
        </authorList>
    </citation>
    <scope>NUCLEOTIDE SEQUENCE [LARGE SCALE GENOMIC DNA]</scope>
    <source>
        <tissue evidence="3">Mixed pool</tissue>
    </source>
</reference>
<dbReference type="InterPro" id="IPR016187">
    <property type="entry name" value="CTDL_fold"/>
</dbReference>
<feature type="signal peptide" evidence="1">
    <location>
        <begin position="1"/>
        <end position="23"/>
    </location>
</feature>